<dbReference type="PANTHER" id="PTHR31128">
    <property type="entry name" value="PROTEIN CBR-CLEC-135-RELATED"/>
    <property type="match status" value="1"/>
</dbReference>
<dbReference type="EMBL" id="LIAE01006534">
    <property type="protein sequence ID" value="PAV88079.1"/>
    <property type="molecule type" value="Genomic_DNA"/>
</dbReference>
<feature type="region of interest" description="Disordered" evidence="3">
    <location>
        <begin position="1"/>
        <end position="20"/>
    </location>
</feature>
<sequence length="430" mass="48168">MGGHYRDSQLQTRRHSTAMDNTRRRLPAVTCCMHGRGCKKGNELLAPESSVAQMLSNNKLASTEETEGDYVDLNRKLVISQRDTTINASKQFNEQQLSKKVEDAHAAGYYDLAMEGRAPSTNSETMIKPPESSGSEKKKELISKAEFARDLKELRKRLDELEQRQRQLEYGYEVLSGGITSSLHNTKSTTNSTRISYIGKQPELEMLSLSTRRRFGCVGSEGSRDVSLDSPIYVDIGPNCPLITTPSSAVSSHNNSSMPPVSSSSESMDPADARLVPRAKSTDTNSTHSGYTIDESKSTNPPQLTGGKVKVYGTVKTALVKRRYLGTIRMQEAEQNIRKVGDFALYHKIQPTYDTRDLLASAELTMVCQPDTNIFRHYRVKMHHSGENPTFYLEYGDPSSKTFFSLHDLVKHYKHNKTKFPLTQKLVEIV</sequence>
<feature type="compositionally biased region" description="Low complexity" evidence="3">
    <location>
        <begin position="247"/>
        <end position="268"/>
    </location>
</feature>
<name>A0A2A2LPM3_9BILA</name>
<keyword evidence="2" id="KW-0175">Coiled coil</keyword>
<dbReference type="PANTHER" id="PTHR31128:SF9">
    <property type="entry name" value="DUF3444 DOMAIN-CONTAINING PROTEIN-RELATED"/>
    <property type="match status" value="1"/>
</dbReference>
<gene>
    <name evidence="5" type="ORF">WR25_09096</name>
</gene>
<dbReference type="OrthoDB" id="5794584at2759"/>
<dbReference type="Gene3D" id="3.30.505.10">
    <property type="entry name" value="SH2 domain"/>
    <property type="match status" value="1"/>
</dbReference>
<accession>A0A2A2LPM3</accession>
<proteinExistence type="predicted"/>
<evidence type="ECO:0000256" key="2">
    <source>
        <dbReference type="SAM" id="Coils"/>
    </source>
</evidence>
<dbReference type="InterPro" id="IPR036860">
    <property type="entry name" value="SH2_dom_sf"/>
</dbReference>
<feature type="region of interest" description="Disordered" evidence="3">
    <location>
        <begin position="116"/>
        <end position="140"/>
    </location>
</feature>
<evidence type="ECO:0000313" key="6">
    <source>
        <dbReference type="Proteomes" id="UP000218231"/>
    </source>
</evidence>
<feature type="region of interest" description="Disordered" evidence="3">
    <location>
        <begin position="246"/>
        <end position="305"/>
    </location>
</feature>
<dbReference type="PROSITE" id="PS50001">
    <property type="entry name" value="SH2"/>
    <property type="match status" value="1"/>
</dbReference>
<keyword evidence="1" id="KW-0727">SH2 domain</keyword>
<keyword evidence="6" id="KW-1185">Reference proteome</keyword>
<dbReference type="CDD" id="cd00173">
    <property type="entry name" value="SH2"/>
    <property type="match status" value="1"/>
</dbReference>
<organism evidence="5 6">
    <name type="scientific">Diploscapter pachys</name>
    <dbReference type="NCBI Taxonomy" id="2018661"/>
    <lineage>
        <taxon>Eukaryota</taxon>
        <taxon>Metazoa</taxon>
        <taxon>Ecdysozoa</taxon>
        <taxon>Nematoda</taxon>
        <taxon>Chromadorea</taxon>
        <taxon>Rhabditida</taxon>
        <taxon>Rhabditina</taxon>
        <taxon>Rhabditomorpha</taxon>
        <taxon>Rhabditoidea</taxon>
        <taxon>Rhabditidae</taxon>
        <taxon>Diploscapter</taxon>
    </lineage>
</organism>
<comment type="caution">
    <text evidence="5">The sequence shown here is derived from an EMBL/GenBank/DDBJ whole genome shotgun (WGS) entry which is preliminary data.</text>
</comment>
<reference evidence="5 6" key="1">
    <citation type="journal article" date="2017" name="Curr. Biol.">
        <title>Genome architecture and evolution of a unichromosomal asexual nematode.</title>
        <authorList>
            <person name="Fradin H."/>
            <person name="Zegar C."/>
            <person name="Gutwein M."/>
            <person name="Lucas J."/>
            <person name="Kovtun M."/>
            <person name="Corcoran D."/>
            <person name="Baugh L.R."/>
            <person name="Kiontke K."/>
            <person name="Gunsalus K."/>
            <person name="Fitch D.H."/>
            <person name="Piano F."/>
        </authorList>
    </citation>
    <scope>NUCLEOTIDE SEQUENCE [LARGE SCALE GENOMIC DNA]</scope>
    <source>
        <strain evidence="5">PF1309</strain>
    </source>
</reference>
<evidence type="ECO:0000259" key="4">
    <source>
        <dbReference type="PROSITE" id="PS50001"/>
    </source>
</evidence>
<feature type="coiled-coil region" evidence="2">
    <location>
        <begin position="144"/>
        <end position="171"/>
    </location>
</feature>
<evidence type="ECO:0000313" key="5">
    <source>
        <dbReference type="EMBL" id="PAV88079.1"/>
    </source>
</evidence>
<evidence type="ECO:0000256" key="3">
    <source>
        <dbReference type="SAM" id="MobiDB-lite"/>
    </source>
</evidence>
<evidence type="ECO:0000256" key="1">
    <source>
        <dbReference type="PROSITE-ProRule" id="PRU00191"/>
    </source>
</evidence>
<dbReference type="AlphaFoldDB" id="A0A2A2LPM3"/>
<feature type="domain" description="SH2" evidence="4">
    <location>
        <begin position="323"/>
        <end position="430"/>
    </location>
</feature>
<dbReference type="InterPro" id="IPR000980">
    <property type="entry name" value="SH2"/>
</dbReference>
<protein>
    <recommendedName>
        <fullName evidence="4">SH2 domain-containing protein</fullName>
    </recommendedName>
</protein>
<dbReference type="Proteomes" id="UP000218231">
    <property type="component" value="Unassembled WGS sequence"/>
</dbReference>
<dbReference type="SUPFAM" id="SSF55550">
    <property type="entry name" value="SH2 domain"/>
    <property type="match status" value="1"/>
</dbReference>